<dbReference type="Proteomes" id="UP000316614">
    <property type="component" value="Chromosome"/>
</dbReference>
<dbReference type="AlphaFoldDB" id="A0A514CEK0"/>
<evidence type="ECO:0000313" key="1">
    <source>
        <dbReference type="EMBL" id="QDH78248.1"/>
    </source>
</evidence>
<reference evidence="1 2" key="1">
    <citation type="submission" date="2019-06" db="EMBL/GenBank/DDBJ databases">
        <title>Echinicola alkalisoli sp. nov. isolated from saline soil.</title>
        <authorList>
            <person name="Sun J.-Q."/>
            <person name="Xu L."/>
        </authorList>
    </citation>
    <scope>NUCLEOTIDE SEQUENCE [LARGE SCALE GENOMIC DNA]</scope>
    <source>
        <strain evidence="1 2">LN3S3</strain>
    </source>
</reference>
<protein>
    <submittedName>
        <fullName evidence="1">DUF4403 family protein</fullName>
    </submittedName>
</protein>
<accession>A0A514CEK0</accession>
<proteinExistence type="predicted"/>
<name>A0A514CEK0_9BACT</name>
<dbReference type="Pfam" id="PF14356">
    <property type="entry name" value="DUF4403"/>
    <property type="match status" value="1"/>
</dbReference>
<evidence type="ECO:0000313" key="2">
    <source>
        <dbReference type="Proteomes" id="UP000316614"/>
    </source>
</evidence>
<organism evidence="1 2">
    <name type="scientific">Echinicola soli</name>
    <dbReference type="NCBI Taxonomy" id="2591634"/>
    <lineage>
        <taxon>Bacteria</taxon>
        <taxon>Pseudomonadati</taxon>
        <taxon>Bacteroidota</taxon>
        <taxon>Cytophagia</taxon>
        <taxon>Cytophagales</taxon>
        <taxon>Cyclobacteriaceae</taxon>
        <taxon>Echinicola</taxon>
    </lineage>
</organism>
<dbReference type="PROSITE" id="PS51257">
    <property type="entry name" value="PROKAR_LIPOPROTEIN"/>
    <property type="match status" value="1"/>
</dbReference>
<dbReference type="OrthoDB" id="617059at2"/>
<dbReference type="KEGG" id="echi:FKX85_04005"/>
<dbReference type="InterPro" id="IPR025515">
    <property type="entry name" value="DUF4403"/>
</dbReference>
<gene>
    <name evidence="1" type="ORF">FKX85_04005</name>
</gene>
<dbReference type="RefSeq" id="WP_141613506.1">
    <property type="nucleotide sequence ID" value="NZ_CP041253.1"/>
</dbReference>
<sequence>MKSNLLIISIILLIISCKSINPEKPKFSGEPTALPEAMSRVNVPLEIPLDYIERNLNRELSELLYTEKGLNMGNGILADLDVNRTGDISLSSLGQNKLEINLPLQLKGQINIQKKIFGQSISTAVPFDEDLAPQVSFEPVIGRNWDIGISNVNIESWGRSLKYNLLGYEIDFGPMLKEHVEKMLDEQLTGENLSRISFKSMMEETWQAYGKPVKFEQDGIDAYIYTVPHKIKVREQFTADQKLKLTIGIEGEVFTQIGSAPDISPSPLPNLYFNEDSRNYIDIMLPLSIPYQDLDKYLNEMLSQQQFRMDSKTVLTPKAFETQSFGDKALVKVDFTVTRNDKKDINGNIYLVGKPTYDPLREAIIFEDIDFDLNTKNILANSASWMKQGAVLEEIKKYAIYPIGEYIQAARLELQQQGYIETDYASFRVKRPALDVEGIYTTEKDIRLYLRSKGEMEVKLK</sequence>
<dbReference type="EMBL" id="CP041253">
    <property type="protein sequence ID" value="QDH78248.1"/>
    <property type="molecule type" value="Genomic_DNA"/>
</dbReference>
<keyword evidence="2" id="KW-1185">Reference proteome</keyword>